<feature type="region of interest" description="Disordered" evidence="1">
    <location>
        <begin position="1"/>
        <end position="40"/>
    </location>
</feature>
<comment type="caution">
    <text evidence="2">The sequence shown here is derived from an EMBL/GenBank/DDBJ whole genome shotgun (WGS) entry which is preliminary data.</text>
</comment>
<feature type="compositionally biased region" description="Acidic residues" evidence="1">
    <location>
        <begin position="8"/>
        <end position="23"/>
    </location>
</feature>
<keyword evidence="3" id="KW-1185">Reference proteome</keyword>
<gene>
    <name evidence="2" type="ORF">AWC38_SpisGene21774</name>
</gene>
<accession>A0A2B4RC51</accession>
<evidence type="ECO:0000256" key="1">
    <source>
        <dbReference type="SAM" id="MobiDB-lite"/>
    </source>
</evidence>
<dbReference type="Proteomes" id="UP000225706">
    <property type="component" value="Unassembled WGS sequence"/>
</dbReference>
<sequence>MNSPSVSSEEEERMFTSEEDDENINLNEKQEEITEGDDENNYLNEEQEEILNEHINYHEEMKSFIEYFLVEAQSGGIEAARSLLRDKPKKPERTVESLFSVVKAGPTEAQTNAYLESRRPNSTPPSVRLTAIIAIPETWEAAATCIKAVNAAIDRSQLLEERVGLGFFMEKGEDLFRDAKLLGRVKGTFEKWIHENIGLSPESLELLQGSDEAKRIAEKKRTKAWNDFQAQYPKADLSKFKVQVPAVPFHETSKSHLNEEIKIFVTPNQYFEAKFREIFTRMKIQHSSGAESKRWLAGPNMNYWPQQLNFAVWCATSGCGISRELLEMVPEQIKSFLQFHIYFTIKRILFEMGGIQSELALPGDSTFSQTNNNYDKPSFKRLCSEFGISSSTDFLFKERDNHGLRSVFIYVTNTGPMATTIPYPGDNKFSDESGKAIKGNLIYFIRKDDVKVEKQFEFFMADKSEGLTQAGMARLNQSIEAFVYCILGSQVNVPAVPFHETSKSHLNEEIKIFVTPNQYFEAKFREIFTRMKIQHSSGAESKRWLAGRNMSYWPQQLNFAVWCATSGCGISRELLDMVPEQIKLFLQFHIYFTIRRILLEMRGIQSESALPGDSTFSQMNNNYDQLSFKRLCSEFGISSSTDFRFKEGGSHGLGSVFIYVTNTGPMATTIPYPGDNKFSDEGGKALKGNLIYFIRNDNEKVEKQFEFFMTDKSEGLTKAGMARLNQSIEALVYCILGSQVNVRSSILGLSGSMREAQREFLVLVEDAIRMIDISKSIQRFQLAIDEAKVRLDLAISPGNWLMPSNLLLNTQSTVGYNNKLKKASSDMKFGVNKSVNLEMKSVGVSI</sequence>
<dbReference type="AlphaFoldDB" id="A0A2B4RC51"/>
<name>A0A2B4RC51_STYPI</name>
<organism evidence="2 3">
    <name type="scientific">Stylophora pistillata</name>
    <name type="common">Smooth cauliflower coral</name>
    <dbReference type="NCBI Taxonomy" id="50429"/>
    <lineage>
        <taxon>Eukaryota</taxon>
        <taxon>Metazoa</taxon>
        <taxon>Cnidaria</taxon>
        <taxon>Anthozoa</taxon>
        <taxon>Hexacorallia</taxon>
        <taxon>Scleractinia</taxon>
        <taxon>Astrocoeniina</taxon>
        <taxon>Pocilloporidae</taxon>
        <taxon>Stylophora</taxon>
    </lineage>
</organism>
<reference evidence="3" key="1">
    <citation type="journal article" date="2017" name="bioRxiv">
        <title>Comparative analysis of the genomes of Stylophora pistillata and Acropora digitifera provides evidence for extensive differences between species of corals.</title>
        <authorList>
            <person name="Voolstra C.R."/>
            <person name="Li Y."/>
            <person name="Liew Y.J."/>
            <person name="Baumgarten S."/>
            <person name="Zoccola D."/>
            <person name="Flot J.-F."/>
            <person name="Tambutte S."/>
            <person name="Allemand D."/>
            <person name="Aranda M."/>
        </authorList>
    </citation>
    <scope>NUCLEOTIDE SEQUENCE [LARGE SCALE GENOMIC DNA]</scope>
</reference>
<protein>
    <submittedName>
        <fullName evidence="2">Uncharacterized protein</fullName>
    </submittedName>
</protein>
<dbReference type="EMBL" id="LSMT01000840">
    <property type="protein sequence ID" value="PFX14090.1"/>
    <property type="molecule type" value="Genomic_DNA"/>
</dbReference>
<evidence type="ECO:0000313" key="2">
    <source>
        <dbReference type="EMBL" id="PFX14090.1"/>
    </source>
</evidence>
<proteinExistence type="predicted"/>
<evidence type="ECO:0000313" key="3">
    <source>
        <dbReference type="Proteomes" id="UP000225706"/>
    </source>
</evidence>